<protein>
    <submittedName>
        <fullName evidence="2">Virulence protein E</fullName>
    </submittedName>
</protein>
<dbReference type="Proteomes" id="UP000494274">
    <property type="component" value="Unassembled WGS sequence"/>
</dbReference>
<name>A0A6P2WQX4_BURL3</name>
<dbReference type="PANTHER" id="PTHR34985">
    <property type="entry name" value="SLR0554 PROTEIN"/>
    <property type="match status" value="1"/>
</dbReference>
<evidence type="ECO:0000259" key="1">
    <source>
        <dbReference type="Pfam" id="PF05272"/>
    </source>
</evidence>
<organism evidence="2 3">
    <name type="scientific">Burkholderia lata (strain ATCC 17760 / DSM 23089 / LMG 22485 / NCIMB 9086 / R18194 / 383)</name>
    <dbReference type="NCBI Taxonomy" id="482957"/>
    <lineage>
        <taxon>Bacteria</taxon>
        <taxon>Pseudomonadati</taxon>
        <taxon>Pseudomonadota</taxon>
        <taxon>Betaproteobacteria</taxon>
        <taxon>Burkholderiales</taxon>
        <taxon>Burkholderiaceae</taxon>
        <taxon>Burkholderia</taxon>
        <taxon>Burkholderia cepacia complex</taxon>
    </lineage>
</organism>
<proteinExistence type="predicted"/>
<evidence type="ECO:0000313" key="3">
    <source>
        <dbReference type="Proteomes" id="UP000494274"/>
    </source>
</evidence>
<dbReference type="PANTHER" id="PTHR34985:SF1">
    <property type="entry name" value="SLR0554 PROTEIN"/>
    <property type="match status" value="1"/>
</dbReference>
<sequence>MKALAPAPDFYTELNLADRDAETSRRMRGRLVIELGELRGLHSRDAESIKAFISRTNEEWRALYKEFNTTFARRFLFVGTTNQDEFLDDDSGERRWLPVSVQSCDVDAVRRDCLQLWAEARDTFELVGIDWRDAEVLARTVHSQHKIADPWMPIIAQWLVMSDEFDGGQIPGTREFLQIHEVAIGALSLDAKRLGKREEMRIGKCLQGLGYSRARRYDGSRRIRVWEKASGTV</sequence>
<reference evidence="2 3" key="1">
    <citation type="submission" date="2019-09" db="EMBL/GenBank/DDBJ databases">
        <authorList>
            <person name="Depoorter E."/>
        </authorList>
    </citation>
    <scope>NUCLEOTIDE SEQUENCE [LARGE SCALE GENOMIC DNA]</scope>
    <source>
        <strain evidence="2">R-18112</strain>
    </source>
</reference>
<feature type="domain" description="Virulence-associated protein E-like" evidence="1">
    <location>
        <begin position="2"/>
        <end position="128"/>
    </location>
</feature>
<dbReference type="EMBL" id="CABVQI010000011">
    <property type="protein sequence ID" value="VWC99096.1"/>
    <property type="molecule type" value="Genomic_DNA"/>
</dbReference>
<gene>
    <name evidence="2" type="ORF">BLA18112_03863</name>
</gene>
<accession>A0A6P2WQX4</accession>
<dbReference type="InterPro" id="IPR007936">
    <property type="entry name" value="VapE-like_dom"/>
</dbReference>
<dbReference type="AlphaFoldDB" id="A0A6P2WQX4"/>
<dbReference type="Pfam" id="PF05272">
    <property type="entry name" value="VapE-like_dom"/>
    <property type="match status" value="1"/>
</dbReference>
<evidence type="ECO:0000313" key="2">
    <source>
        <dbReference type="EMBL" id="VWC99096.1"/>
    </source>
</evidence>